<name>A0A7W7M3F6_9MICC</name>
<accession>A0A7W7M3F6</accession>
<feature type="compositionally biased region" description="Gly residues" evidence="3">
    <location>
        <begin position="60"/>
        <end position="70"/>
    </location>
</feature>
<evidence type="ECO:0000256" key="2">
    <source>
        <dbReference type="ARBA" id="ARBA00023163"/>
    </source>
</evidence>
<dbReference type="RefSeq" id="WP_184241321.1">
    <property type="nucleotide sequence ID" value="NZ_JACHNA010000001.1"/>
</dbReference>
<comment type="caution">
    <text evidence="5">The sequence shown here is derived from an EMBL/GenBank/DDBJ whole genome shotgun (WGS) entry which is preliminary data.</text>
</comment>
<evidence type="ECO:0000313" key="5">
    <source>
        <dbReference type="EMBL" id="MBB4735570.1"/>
    </source>
</evidence>
<reference evidence="5 6" key="1">
    <citation type="submission" date="2020-08" db="EMBL/GenBank/DDBJ databases">
        <title>Sequencing the genomes of 1000 actinobacteria strains.</title>
        <authorList>
            <person name="Klenk H.-P."/>
        </authorList>
    </citation>
    <scope>NUCLEOTIDE SEQUENCE [LARGE SCALE GENOMIC DNA]</scope>
    <source>
        <strain evidence="5 6">DSM 23974</strain>
    </source>
</reference>
<evidence type="ECO:0000256" key="1">
    <source>
        <dbReference type="ARBA" id="ARBA00023015"/>
    </source>
</evidence>
<dbReference type="Proteomes" id="UP000540191">
    <property type="component" value="Unassembled WGS sequence"/>
</dbReference>
<proteinExistence type="predicted"/>
<evidence type="ECO:0000256" key="4">
    <source>
        <dbReference type="SAM" id="Phobius"/>
    </source>
</evidence>
<feature type="compositionally biased region" description="Basic and acidic residues" evidence="3">
    <location>
        <begin position="211"/>
        <end position="221"/>
    </location>
</feature>
<protein>
    <recommendedName>
        <fullName evidence="7">Zinc-finger domain-containing protein</fullName>
    </recommendedName>
</protein>
<dbReference type="InterPro" id="IPR041916">
    <property type="entry name" value="Anti_sigma_zinc_sf"/>
</dbReference>
<keyword evidence="4" id="KW-0812">Transmembrane</keyword>
<evidence type="ECO:0000256" key="3">
    <source>
        <dbReference type="SAM" id="MobiDB-lite"/>
    </source>
</evidence>
<keyword evidence="6" id="KW-1185">Reference proteome</keyword>
<keyword evidence="4" id="KW-0472">Membrane</keyword>
<evidence type="ECO:0000313" key="6">
    <source>
        <dbReference type="Proteomes" id="UP000540191"/>
    </source>
</evidence>
<keyword evidence="1" id="KW-0805">Transcription regulation</keyword>
<dbReference type="AlphaFoldDB" id="A0A7W7M3F6"/>
<keyword evidence="4" id="KW-1133">Transmembrane helix</keyword>
<sequence>MAHHPLGRLDSYLEGRLTPRVRARIAAHVQRCPMCASAARERQQVLAAAWQTDPDTRSGPAGGSSRGLGGPAPAVRGHPEPGADDTASAQRLGTVMARGGRSGRIVVTGLSAAVLGALALAGLWTAGAPEPTSATSLRTAAERARTVSADQEGEEEAEEGLGDLRRAGWSVPSLYTAGLEPTDVRSRAADGVVELEVLWTGAADGVRVRECRSESADREGQARPPQRCPSEADGARAGSAPEPDRAIVARTAGTGAAIDYRVLGDRDAPAEPWSVAFDSAGARYVVSSQMPRDRIRPVLSLLSAADRARVQEAEDDDGPGQRLRRGLDRVREAVPLAARIRGPFVGAGPSWAATPPIVGR</sequence>
<keyword evidence="2" id="KW-0804">Transcription</keyword>
<evidence type="ECO:0008006" key="7">
    <source>
        <dbReference type="Google" id="ProtNLM"/>
    </source>
</evidence>
<organism evidence="5 6">
    <name type="scientific">Micrococcus cohnii</name>
    <dbReference type="NCBI Taxonomy" id="993416"/>
    <lineage>
        <taxon>Bacteria</taxon>
        <taxon>Bacillati</taxon>
        <taxon>Actinomycetota</taxon>
        <taxon>Actinomycetes</taxon>
        <taxon>Micrococcales</taxon>
        <taxon>Micrococcaceae</taxon>
        <taxon>Micrococcus</taxon>
    </lineage>
</organism>
<feature type="region of interest" description="Disordered" evidence="3">
    <location>
        <begin position="50"/>
        <end position="86"/>
    </location>
</feature>
<dbReference type="Gene3D" id="1.10.10.1320">
    <property type="entry name" value="Anti-sigma factor, zinc-finger domain"/>
    <property type="match status" value="1"/>
</dbReference>
<dbReference type="EMBL" id="JACHNA010000001">
    <property type="protein sequence ID" value="MBB4735570.1"/>
    <property type="molecule type" value="Genomic_DNA"/>
</dbReference>
<feature type="transmembrane region" description="Helical" evidence="4">
    <location>
        <begin position="105"/>
        <end position="126"/>
    </location>
</feature>
<gene>
    <name evidence="5" type="ORF">HDA30_001078</name>
</gene>
<feature type="region of interest" description="Disordered" evidence="3">
    <location>
        <begin position="211"/>
        <end position="245"/>
    </location>
</feature>